<reference evidence="6" key="1">
    <citation type="submission" date="2020-10" db="EMBL/GenBank/DDBJ databases">
        <title>Taxonomic study of unclassified bacteria belonging to the class Ktedonobacteria.</title>
        <authorList>
            <person name="Yabe S."/>
            <person name="Wang C.M."/>
            <person name="Zheng Y."/>
            <person name="Sakai Y."/>
            <person name="Cavaletti L."/>
            <person name="Monciardini P."/>
            <person name="Donadio S."/>
        </authorList>
    </citation>
    <scope>NUCLEOTIDE SEQUENCE</scope>
    <source>
        <strain evidence="6">SOSP1-1</strain>
    </source>
</reference>
<dbReference type="Gene3D" id="1.20.120.1630">
    <property type="match status" value="1"/>
</dbReference>
<comment type="subcellular location">
    <subcellularLocation>
        <location evidence="1">Endomembrane system</location>
        <topology evidence="1">Multi-pass membrane protein</topology>
    </subcellularLocation>
</comment>
<dbReference type="GO" id="GO:0012505">
    <property type="term" value="C:endomembrane system"/>
    <property type="evidence" value="ECO:0007669"/>
    <property type="project" value="UniProtKB-SubCell"/>
</dbReference>
<evidence type="ECO:0000256" key="1">
    <source>
        <dbReference type="ARBA" id="ARBA00004127"/>
    </source>
</evidence>
<evidence type="ECO:0000313" key="7">
    <source>
        <dbReference type="Proteomes" id="UP000612362"/>
    </source>
</evidence>
<dbReference type="PANTHER" id="PTHR43847:SF1">
    <property type="entry name" value="BLL3993 PROTEIN"/>
    <property type="match status" value="1"/>
</dbReference>
<feature type="transmembrane region" description="Helical" evidence="5">
    <location>
        <begin position="33"/>
        <end position="54"/>
    </location>
</feature>
<keyword evidence="3 5" id="KW-1133">Transmembrane helix</keyword>
<evidence type="ECO:0000256" key="4">
    <source>
        <dbReference type="ARBA" id="ARBA00023136"/>
    </source>
</evidence>
<feature type="transmembrane region" description="Helical" evidence="5">
    <location>
        <begin position="163"/>
        <end position="196"/>
    </location>
</feature>
<dbReference type="GO" id="GO:0032259">
    <property type="term" value="P:methylation"/>
    <property type="evidence" value="ECO:0007669"/>
    <property type="project" value="UniProtKB-KW"/>
</dbReference>
<accession>A0A8J3MUM2</accession>
<evidence type="ECO:0000256" key="5">
    <source>
        <dbReference type="SAM" id="Phobius"/>
    </source>
</evidence>
<protein>
    <submittedName>
        <fullName evidence="6">Isoprenylcysteine carboxyl methyltransferase</fullName>
    </submittedName>
</protein>
<dbReference type="EMBL" id="BNJF01000005">
    <property type="protein sequence ID" value="GHO49512.1"/>
    <property type="molecule type" value="Genomic_DNA"/>
</dbReference>
<dbReference type="PANTHER" id="PTHR43847">
    <property type="entry name" value="BLL3993 PROTEIN"/>
    <property type="match status" value="1"/>
</dbReference>
<dbReference type="AlphaFoldDB" id="A0A8J3MUM2"/>
<dbReference type="Proteomes" id="UP000612362">
    <property type="component" value="Unassembled WGS sequence"/>
</dbReference>
<dbReference type="RefSeq" id="WP_220198627.1">
    <property type="nucleotide sequence ID" value="NZ_BNJF01000005.1"/>
</dbReference>
<keyword evidence="4 5" id="KW-0472">Membrane</keyword>
<dbReference type="InterPro" id="IPR007318">
    <property type="entry name" value="Phopholipid_MeTrfase"/>
</dbReference>
<comment type="caution">
    <text evidence="6">The sequence shown here is derived from an EMBL/GenBank/DDBJ whole genome shotgun (WGS) entry which is preliminary data.</text>
</comment>
<sequence length="228" mass="26242">MAVNLKLLTAQVVAMFVIFALVLFLTAGTIAWLAGWAFLVLFFGFTIAITLWLLQHNPGLLTERMTGFSKPNRKRWDTIFFALVNILFLAWLILMPLDAVRFHWSQVPGWLQIASAILMLFSFYLFFVTFRENSYLSPVVRIQEERGQTVVTTGPYHYVRHPMYAAALIFLLCTSLLLGSWYGIVLGLLLIGGIAFRAVQEERTLQAELAGYDEYMKQVRYRIIPYVW</sequence>
<proteinExistence type="predicted"/>
<feature type="transmembrane region" description="Helical" evidence="5">
    <location>
        <begin position="75"/>
        <end position="97"/>
    </location>
</feature>
<dbReference type="GO" id="GO:0008168">
    <property type="term" value="F:methyltransferase activity"/>
    <property type="evidence" value="ECO:0007669"/>
    <property type="project" value="UniProtKB-KW"/>
</dbReference>
<feature type="transmembrane region" description="Helical" evidence="5">
    <location>
        <begin position="109"/>
        <end position="127"/>
    </location>
</feature>
<dbReference type="InterPro" id="IPR052527">
    <property type="entry name" value="Metal_cation-efflux_comp"/>
</dbReference>
<evidence type="ECO:0000256" key="3">
    <source>
        <dbReference type="ARBA" id="ARBA00022989"/>
    </source>
</evidence>
<keyword evidence="7" id="KW-1185">Reference proteome</keyword>
<keyword evidence="6" id="KW-0808">Transferase</keyword>
<keyword evidence="6" id="KW-0489">Methyltransferase</keyword>
<organism evidence="6 7">
    <name type="scientific">Ktedonospora formicarum</name>
    <dbReference type="NCBI Taxonomy" id="2778364"/>
    <lineage>
        <taxon>Bacteria</taxon>
        <taxon>Bacillati</taxon>
        <taxon>Chloroflexota</taxon>
        <taxon>Ktedonobacteria</taxon>
        <taxon>Ktedonobacterales</taxon>
        <taxon>Ktedonobacteraceae</taxon>
        <taxon>Ktedonospora</taxon>
    </lineage>
</organism>
<feature type="transmembrane region" description="Helical" evidence="5">
    <location>
        <begin position="7"/>
        <end position="27"/>
    </location>
</feature>
<name>A0A8J3MUM2_9CHLR</name>
<keyword evidence="2 5" id="KW-0812">Transmembrane</keyword>
<gene>
    <name evidence="6" type="ORF">KSX_76750</name>
</gene>
<evidence type="ECO:0000313" key="6">
    <source>
        <dbReference type="EMBL" id="GHO49512.1"/>
    </source>
</evidence>
<dbReference type="Pfam" id="PF04191">
    <property type="entry name" value="PEMT"/>
    <property type="match status" value="1"/>
</dbReference>
<evidence type="ECO:0000256" key="2">
    <source>
        <dbReference type="ARBA" id="ARBA00022692"/>
    </source>
</evidence>